<dbReference type="PANTHER" id="PTHR42928:SF5">
    <property type="entry name" value="BLR1237 PROTEIN"/>
    <property type="match status" value="1"/>
</dbReference>
<dbReference type="InterPro" id="IPR005064">
    <property type="entry name" value="BUG"/>
</dbReference>
<dbReference type="AlphaFoldDB" id="A0A2N4UG07"/>
<evidence type="ECO:0000313" key="3">
    <source>
        <dbReference type="EMBL" id="PLC53951.1"/>
    </source>
</evidence>
<dbReference type="Gene3D" id="3.40.190.10">
    <property type="entry name" value="Periplasmic binding protein-like II"/>
    <property type="match status" value="1"/>
</dbReference>
<dbReference type="SUPFAM" id="SSF53850">
    <property type="entry name" value="Periplasmic binding protein-like II"/>
    <property type="match status" value="1"/>
</dbReference>
<name>A0A2N4UG07_9BURK</name>
<feature type="chain" id="PRO_5014665629" evidence="2">
    <location>
        <begin position="40"/>
        <end position="345"/>
    </location>
</feature>
<gene>
    <name evidence="3" type="ORF">CR155_11005</name>
</gene>
<keyword evidence="4" id="KW-1185">Reference proteome</keyword>
<dbReference type="Proteomes" id="UP000234328">
    <property type="component" value="Unassembled WGS sequence"/>
</dbReference>
<feature type="signal peptide" evidence="2">
    <location>
        <begin position="1"/>
        <end position="39"/>
    </location>
</feature>
<sequence>MLLTRSLFLLWRSSQMKNLLSRYLTPVLAGLMFAGTALAANQVAPHENYPEKPIRVILPFSPGSGTDIITRILGEEMRKSLGQPIIVESRAGANGFIAAEAAARAPADGYTLFITTNTTHSTNPSLFKTLPYDPVKDFEPIGAIVRPYYTFIVNNDVPATTLSELITYLKKSEGKTNFGWSATVSQLSTMAFLDRIGAESNGIPYKSSPQVMTDLIGGRLQFTIQDIATAMPNVTAGRVRALAVTSPARSAKMPDVPTLAEAGIPEFAVEAWVGMFAPAGVPKPVIDRLSKSLQAALADPKVAAQMEACCMFPVFKTTPEEFSDYLKKDRALWAGRIKEAGIEPQ</sequence>
<comment type="caution">
    <text evidence="3">The sequence shown here is derived from an EMBL/GenBank/DDBJ whole genome shotgun (WGS) entry which is preliminary data.</text>
</comment>
<evidence type="ECO:0000313" key="4">
    <source>
        <dbReference type="Proteomes" id="UP000234328"/>
    </source>
</evidence>
<proteinExistence type="inferred from homology"/>
<dbReference type="CDD" id="cd07012">
    <property type="entry name" value="PBP2_Bug_TTT"/>
    <property type="match status" value="1"/>
</dbReference>
<protein>
    <submittedName>
        <fullName evidence="3">ABC transporter substrate-binding protein</fullName>
    </submittedName>
</protein>
<dbReference type="InterPro" id="IPR042100">
    <property type="entry name" value="Bug_dom1"/>
</dbReference>
<dbReference type="EMBL" id="PDNV01000006">
    <property type="protein sequence ID" value="PLC53951.1"/>
    <property type="molecule type" value="Genomic_DNA"/>
</dbReference>
<dbReference type="Gene3D" id="3.40.190.150">
    <property type="entry name" value="Bordetella uptake gene, domain 1"/>
    <property type="match status" value="1"/>
</dbReference>
<evidence type="ECO:0000256" key="1">
    <source>
        <dbReference type="ARBA" id="ARBA00006987"/>
    </source>
</evidence>
<dbReference type="PANTHER" id="PTHR42928">
    <property type="entry name" value="TRICARBOXYLATE-BINDING PROTEIN"/>
    <property type="match status" value="1"/>
</dbReference>
<dbReference type="Pfam" id="PF03401">
    <property type="entry name" value="TctC"/>
    <property type="match status" value="1"/>
</dbReference>
<reference evidence="3 4" key="1">
    <citation type="submission" date="2017-10" db="EMBL/GenBank/DDBJ databases">
        <title>Two draft genome sequences of Pusillimonas sp. strains isolated from a nitrate- and radionuclide-contaminated groundwater in Russia.</title>
        <authorList>
            <person name="Grouzdev D.S."/>
            <person name="Tourova T.P."/>
            <person name="Goeva M.A."/>
            <person name="Babich T.L."/>
            <person name="Sokolova D.S."/>
            <person name="Abdullin R."/>
            <person name="Poltaraus A.B."/>
            <person name="Toshchakov S.V."/>
            <person name="Nazina T.N."/>
        </authorList>
    </citation>
    <scope>NUCLEOTIDE SEQUENCE [LARGE SCALE GENOMIC DNA]</scope>
    <source>
        <strain evidence="3 4">JR1/69-2-13</strain>
    </source>
</reference>
<evidence type="ECO:0000256" key="2">
    <source>
        <dbReference type="SAM" id="SignalP"/>
    </source>
</evidence>
<accession>A0A2N4UG07</accession>
<comment type="similarity">
    <text evidence="1">Belongs to the UPF0065 (bug) family.</text>
</comment>
<keyword evidence="2" id="KW-0732">Signal</keyword>
<dbReference type="PIRSF" id="PIRSF017082">
    <property type="entry name" value="YflP"/>
    <property type="match status" value="1"/>
</dbReference>
<organism evidence="3 4">
    <name type="scientific">Pollutimonas nitritireducens</name>
    <dbReference type="NCBI Taxonomy" id="2045209"/>
    <lineage>
        <taxon>Bacteria</taxon>
        <taxon>Pseudomonadati</taxon>
        <taxon>Pseudomonadota</taxon>
        <taxon>Betaproteobacteria</taxon>
        <taxon>Burkholderiales</taxon>
        <taxon>Alcaligenaceae</taxon>
        <taxon>Pollutimonas</taxon>
    </lineage>
</organism>